<protein>
    <recommendedName>
        <fullName evidence="4">Transmembrane protein</fullName>
    </recommendedName>
</protein>
<comment type="caution">
    <text evidence="2">The sequence shown here is derived from an EMBL/GenBank/DDBJ whole genome shotgun (WGS) entry which is preliminary data.</text>
</comment>
<reference evidence="2" key="1">
    <citation type="submission" date="2021-01" db="EMBL/GenBank/DDBJ databases">
        <authorList>
            <consortium name="Genoscope - CEA"/>
            <person name="William W."/>
        </authorList>
    </citation>
    <scope>NUCLEOTIDE SEQUENCE</scope>
</reference>
<proteinExistence type="predicted"/>
<evidence type="ECO:0000313" key="2">
    <source>
        <dbReference type="EMBL" id="CAD8113658.1"/>
    </source>
</evidence>
<feature type="transmembrane region" description="Helical" evidence="1">
    <location>
        <begin position="196"/>
        <end position="215"/>
    </location>
</feature>
<sequence>MSLQQDMTDITDNGLSTNRVELVKYPILNPVIPPAQYVQMNDVKEAITIVKQEPETSRENFLVEYYKKILRQHLTILGLFLFGLMEWFANIVVDFGYYDNSFRWTFYFFVTTLIIIALGLPITRSIRAVVQHQNAIFHIQTILIGFVLIGIANQCSGRHSTATIWWIIITLLILISHSIAQFMLVKHNITHYYTMFMKFAIMGSITLNFIVGLCASSLDSSFPIAEAIIIYSIYYFNQLNEHLLKNPNELPEDVSIVQRIQIINKIQALFNQEAQSNQVIEQIKDTHCVINRYIAIVISSSIAYIIILILSIVTGNALFIVIVVVVSVSLLSVVLNTQVASRTLQQEDVVFAVCLTYLDLASPLKNILRGILSK</sequence>
<keyword evidence="3" id="KW-1185">Reference proteome</keyword>
<evidence type="ECO:0000313" key="3">
    <source>
        <dbReference type="Proteomes" id="UP000688137"/>
    </source>
</evidence>
<dbReference type="OMA" id="EWFANIV"/>
<feature type="transmembrane region" description="Helical" evidence="1">
    <location>
        <begin position="164"/>
        <end position="184"/>
    </location>
</feature>
<name>A0A8S1QDB8_PARPR</name>
<organism evidence="2 3">
    <name type="scientific">Paramecium primaurelia</name>
    <dbReference type="NCBI Taxonomy" id="5886"/>
    <lineage>
        <taxon>Eukaryota</taxon>
        <taxon>Sar</taxon>
        <taxon>Alveolata</taxon>
        <taxon>Ciliophora</taxon>
        <taxon>Intramacronucleata</taxon>
        <taxon>Oligohymenophorea</taxon>
        <taxon>Peniculida</taxon>
        <taxon>Parameciidae</taxon>
        <taxon>Paramecium</taxon>
    </lineage>
</organism>
<keyword evidence="1" id="KW-0812">Transmembrane</keyword>
<dbReference type="AlphaFoldDB" id="A0A8S1QDB8"/>
<accession>A0A8S1QDB8</accession>
<feature type="transmembrane region" description="Helical" evidence="1">
    <location>
        <begin position="318"/>
        <end position="335"/>
    </location>
</feature>
<feature type="transmembrane region" description="Helical" evidence="1">
    <location>
        <begin position="104"/>
        <end position="123"/>
    </location>
</feature>
<gene>
    <name evidence="2" type="ORF">PPRIM_AZ9-3.1.T1560041</name>
</gene>
<feature type="transmembrane region" description="Helical" evidence="1">
    <location>
        <begin position="135"/>
        <end position="152"/>
    </location>
</feature>
<dbReference type="Proteomes" id="UP000688137">
    <property type="component" value="Unassembled WGS sequence"/>
</dbReference>
<feature type="transmembrane region" description="Helical" evidence="1">
    <location>
        <begin position="293"/>
        <end position="312"/>
    </location>
</feature>
<feature type="transmembrane region" description="Helical" evidence="1">
    <location>
        <begin position="74"/>
        <end position="98"/>
    </location>
</feature>
<keyword evidence="1" id="KW-0472">Membrane</keyword>
<dbReference type="EMBL" id="CAJJDM010000161">
    <property type="protein sequence ID" value="CAD8113658.1"/>
    <property type="molecule type" value="Genomic_DNA"/>
</dbReference>
<evidence type="ECO:0008006" key="4">
    <source>
        <dbReference type="Google" id="ProtNLM"/>
    </source>
</evidence>
<evidence type="ECO:0000256" key="1">
    <source>
        <dbReference type="SAM" id="Phobius"/>
    </source>
</evidence>
<feature type="transmembrane region" description="Helical" evidence="1">
    <location>
        <begin position="221"/>
        <end position="237"/>
    </location>
</feature>
<keyword evidence="1" id="KW-1133">Transmembrane helix</keyword>